<feature type="transmembrane region" description="Helical" evidence="1">
    <location>
        <begin position="141"/>
        <end position="166"/>
    </location>
</feature>
<dbReference type="EMBL" id="SMJW01000003">
    <property type="protein sequence ID" value="TDC20005.1"/>
    <property type="molecule type" value="Genomic_DNA"/>
</dbReference>
<feature type="transmembrane region" description="Helical" evidence="1">
    <location>
        <begin position="413"/>
        <end position="437"/>
    </location>
</feature>
<name>A0A4R4PC38_9ACTN</name>
<feature type="transmembrane region" description="Helical" evidence="1">
    <location>
        <begin position="315"/>
        <end position="336"/>
    </location>
</feature>
<protein>
    <submittedName>
        <fullName evidence="2">ABC transporter permease</fullName>
    </submittedName>
</protein>
<dbReference type="AlphaFoldDB" id="A0A4R4PC38"/>
<feature type="transmembrane region" description="Helical" evidence="1">
    <location>
        <begin position="483"/>
        <end position="501"/>
    </location>
</feature>
<keyword evidence="3" id="KW-1185">Reference proteome</keyword>
<keyword evidence="1" id="KW-0472">Membrane</keyword>
<dbReference type="OrthoDB" id="2014935at2"/>
<proteinExistence type="predicted"/>
<organism evidence="2 3">
    <name type="scientific">Actinomadura bangladeshensis</name>
    <dbReference type="NCBI Taxonomy" id="453573"/>
    <lineage>
        <taxon>Bacteria</taxon>
        <taxon>Bacillati</taxon>
        <taxon>Actinomycetota</taxon>
        <taxon>Actinomycetes</taxon>
        <taxon>Streptosporangiales</taxon>
        <taxon>Thermomonosporaceae</taxon>
        <taxon>Actinomadura</taxon>
    </lineage>
</organism>
<feature type="transmembrane region" description="Helical" evidence="1">
    <location>
        <begin position="362"/>
        <end position="384"/>
    </location>
</feature>
<evidence type="ECO:0000313" key="3">
    <source>
        <dbReference type="Proteomes" id="UP000295431"/>
    </source>
</evidence>
<feature type="transmembrane region" description="Helical" evidence="1">
    <location>
        <begin position="521"/>
        <end position="545"/>
    </location>
</feature>
<evidence type="ECO:0000313" key="2">
    <source>
        <dbReference type="EMBL" id="TDC20005.1"/>
    </source>
</evidence>
<keyword evidence="1" id="KW-1133">Transmembrane helix</keyword>
<reference evidence="2 3" key="1">
    <citation type="submission" date="2019-03" db="EMBL/GenBank/DDBJ databases">
        <title>Draft genome sequences of novel Actinobacteria.</title>
        <authorList>
            <person name="Sahin N."/>
            <person name="Ay H."/>
            <person name="Saygin H."/>
        </authorList>
    </citation>
    <scope>NUCLEOTIDE SEQUENCE [LARGE SCALE GENOMIC DNA]</scope>
    <source>
        <strain evidence="2 3">DSM 45347</strain>
    </source>
</reference>
<sequence length="553" mass="56304">MSEANRGARGVVPPQRTRLTALTGTGGLIRLILRRDRILLPAWLVWIAVLPLGFVGATESLYPEAADRLQYALTTGTNPTFLALYGPMYGTDLGSIIAQRSGFIPVVVGLISALTVVRHTRAEEEAGRRELLGATVTGRGAALAAALIVTFAANLVLAALLTAGLAGQGLPVAGSLAFGLQMAAGGCVFAAVAGVTAQLGESAGTARGTALAALGGAFAVRMAADVGGAGNSLSWLGWLSPFGWINRIRAYGGERWWTLALVVALVAVLMAAAGRLSACRDVGAGVLPPRLGRADATARLSGPIGLAWRLQSRPLYGWLAGFLALGIVYGAVAGGVREMVEDNPDLGEVFARLGGKSGITDAYFASVMGMLGLFAAAYAVSATLRLRTEEAGQRAESLLATATGRLRWASSHLLFSLLGPVAALTVAGLAAGVAHGVDTGDPGREVPRVLGAALAQLPAVWLVAAIALALFGLVPGLAAGGSWTAVGACAMVTLFGAALGLEQWALDVSPFTHIPKLPGGSFAAAPVLWLVAVTAVLAAAGLAGLRHRDLAAR</sequence>
<gene>
    <name evidence="2" type="ORF">E1284_01215</name>
</gene>
<dbReference type="RefSeq" id="WP_131936087.1">
    <property type="nucleotide sequence ID" value="NZ_BAAAMX010000001.1"/>
</dbReference>
<feature type="transmembrane region" description="Helical" evidence="1">
    <location>
        <begin position="256"/>
        <end position="273"/>
    </location>
</feature>
<keyword evidence="1" id="KW-0812">Transmembrane</keyword>
<feature type="transmembrane region" description="Helical" evidence="1">
    <location>
        <begin position="38"/>
        <end position="57"/>
    </location>
</feature>
<comment type="caution">
    <text evidence="2">The sequence shown here is derived from an EMBL/GenBank/DDBJ whole genome shotgun (WGS) entry which is preliminary data.</text>
</comment>
<feature type="transmembrane region" description="Helical" evidence="1">
    <location>
        <begin position="178"/>
        <end position="199"/>
    </location>
</feature>
<feature type="transmembrane region" description="Helical" evidence="1">
    <location>
        <begin position="211"/>
        <end position="236"/>
    </location>
</feature>
<accession>A0A4R4PC38</accession>
<feature type="transmembrane region" description="Helical" evidence="1">
    <location>
        <begin position="449"/>
        <end position="471"/>
    </location>
</feature>
<dbReference type="Proteomes" id="UP000295431">
    <property type="component" value="Unassembled WGS sequence"/>
</dbReference>
<evidence type="ECO:0000256" key="1">
    <source>
        <dbReference type="SAM" id="Phobius"/>
    </source>
</evidence>
<feature type="transmembrane region" description="Helical" evidence="1">
    <location>
        <begin position="102"/>
        <end position="120"/>
    </location>
</feature>